<reference evidence="3" key="2">
    <citation type="journal article" date="2013" name="PLoS Genet.">
        <title>Comparative genome structure, secondary metabolite, and effector coding capacity across Cochliobolus pathogens.</title>
        <authorList>
            <person name="Condon B.J."/>
            <person name="Leng Y."/>
            <person name="Wu D."/>
            <person name="Bushley K.E."/>
            <person name="Ohm R.A."/>
            <person name="Otillar R."/>
            <person name="Martin J."/>
            <person name="Schackwitz W."/>
            <person name="Grimwood J."/>
            <person name="MohdZainudin N."/>
            <person name="Xue C."/>
            <person name="Wang R."/>
            <person name="Manning V.A."/>
            <person name="Dhillon B."/>
            <person name="Tu Z.J."/>
            <person name="Steffenson B.J."/>
            <person name="Salamov A."/>
            <person name="Sun H."/>
            <person name="Lowry S."/>
            <person name="LaButti K."/>
            <person name="Han J."/>
            <person name="Copeland A."/>
            <person name="Lindquist E."/>
            <person name="Barry K."/>
            <person name="Schmutz J."/>
            <person name="Baker S.E."/>
            <person name="Ciuffetti L.M."/>
            <person name="Grigoriev I.V."/>
            <person name="Zhong S."/>
            <person name="Turgeon B.G."/>
        </authorList>
    </citation>
    <scope>NUCLEOTIDE SEQUENCE [LARGE SCALE GENOMIC DNA]</scope>
    <source>
        <strain evidence="3">ND90Pr / ATCC 201652</strain>
    </source>
</reference>
<dbReference type="EMBL" id="KB445649">
    <property type="protein sequence ID" value="EMD60903.1"/>
    <property type="molecule type" value="Genomic_DNA"/>
</dbReference>
<name>M2S0W3_COCSN</name>
<reference evidence="2 3" key="1">
    <citation type="journal article" date="2012" name="PLoS Pathog.">
        <title>Diverse lifestyles and strategies of plant pathogenesis encoded in the genomes of eighteen Dothideomycetes fungi.</title>
        <authorList>
            <person name="Ohm R.A."/>
            <person name="Feau N."/>
            <person name="Henrissat B."/>
            <person name="Schoch C.L."/>
            <person name="Horwitz B.A."/>
            <person name="Barry K.W."/>
            <person name="Condon B.J."/>
            <person name="Copeland A.C."/>
            <person name="Dhillon B."/>
            <person name="Glaser F."/>
            <person name="Hesse C.N."/>
            <person name="Kosti I."/>
            <person name="LaButti K."/>
            <person name="Lindquist E.A."/>
            <person name="Lucas S."/>
            <person name="Salamov A.A."/>
            <person name="Bradshaw R.E."/>
            <person name="Ciuffetti L."/>
            <person name="Hamelin R.C."/>
            <person name="Kema G.H.J."/>
            <person name="Lawrence C."/>
            <person name="Scott J.A."/>
            <person name="Spatafora J.W."/>
            <person name="Turgeon B.G."/>
            <person name="de Wit P.J.G.M."/>
            <person name="Zhong S."/>
            <person name="Goodwin S.B."/>
            <person name="Grigoriev I.V."/>
        </authorList>
    </citation>
    <scope>NUCLEOTIDE SEQUENCE [LARGE SCALE GENOMIC DNA]</scope>
    <source>
        <strain evidence="3">ND90Pr / ATCC 201652</strain>
    </source>
</reference>
<keyword evidence="3" id="KW-1185">Reference proteome</keyword>
<evidence type="ECO:0008006" key="4">
    <source>
        <dbReference type="Google" id="ProtNLM"/>
    </source>
</evidence>
<keyword evidence="1" id="KW-0732">Signal</keyword>
<dbReference type="GeneID" id="19134898"/>
<proteinExistence type="predicted"/>
<dbReference type="OMA" id="NQSHRNF"/>
<accession>M2S0W3</accession>
<evidence type="ECO:0000313" key="2">
    <source>
        <dbReference type="EMBL" id="EMD60903.1"/>
    </source>
</evidence>
<dbReference type="HOGENOM" id="CLU_181661_0_0_1"/>
<dbReference type="RefSeq" id="XP_007703271.1">
    <property type="nucleotide sequence ID" value="XM_007705081.1"/>
</dbReference>
<evidence type="ECO:0000313" key="3">
    <source>
        <dbReference type="Proteomes" id="UP000016934"/>
    </source>
</evidence>
<dbReference type="OrthoDB" id="3678075at2759"/>
<dbReference type="KEGG" id="bsc:COCSADRAFT_237071"/>
<organism evidence="2 3">
    <name type="scientific">Cochliobolus sativus (strain ND90Pr / ATCC 201652)</name>
    <name type="common">Common root rot and spot blotch fungus</name>
    <name type="synonym">Bipolaris sorokiniana</name>
    <dbReference type="NCBI Taxonomy" id="665912"/>
    <lineage>
        <taxon>Eukaryota</taxon>
        <taxon>Fungi</taxon>
        <taxon>Dikarya</taxon>
        <taxon>Ascomycota</taxon>
        <taxon>Pezizomycotina</taxon>
        <taxon>Dothideomycetes</taxon>
        <taxon>Pleosporomycetidae</taxon>
        <taxon>Pleosporales</taxon>
        <taxon>Pleosporineae</taxon>
        <taxon>Pleosporaceae</taxon>
        <taxon>Bipolaris</taxon>
    </lineage>
</organism>
<gene>
    <name evidence="2" type="ORF">COCSADRAFT_237071</name>
</gene>
<dbReference type="Proteomes" id="UP000016934">
    <property type="component" value="Unassembled WGS sequence"/>
</dbReference>
<sequence>MGGGKLHLVPMFFPACVLLARLFYAVPACRSCLAEVGRVEAMPAQMQMLFTQRASTHPRLQAIAQSDIIRHVMLLRPFCFSNQSHRNFTPNPTRRALQS</sequence>
<dbReference type="AlphaFoldDB" id="M2S0W3"/>
<feature type="signal peptide" evidence="1">
    <location>
        <begin position="1"/>
        <end position="28"/>
    </location>
</feature>
<protein>
    <recommendedName>
        <fullName evidence="4">Secreted protein</fullName>
    </recommendedName>
</protein>
<feature type="chain" id="PRO_5004024609" description="Secreted protein" evidence="1">
    <location>
        <begin position="29"/>
        <end position="99"/>
    </location>
</feature>
<evidence type="ECO:0000256" key="1">
    <source>
        <dbReference type="SAM" id="SignalP"/>
    </source>
</evidence>